<accession>A0AAW1DMT8</accession>
<dbReference type="Proteomes" id="UP001461498">
    <property type="component" value="Unassembled WGS sequence"/>
</dbReference>
<organism evidence="2 3">
    <name type="scientific">Rhynocoris fuscipes</name>
    <dbReference type="NCBI Taxonomy" id="488301"/>
    <lineage>
        <taxon>Eukaryota</taxon>
        <taxon>Metazoa</taxon>
        <taxon>Ecdysozoa</taxon>
        <taxon>Arthropoda</taxon>
        <taxon>Hexapoda</taxon>
        <taxon>Insecta</taxon>
        <taxon>Pterygota</taxon>
        <taxon>Neoptera</taxon>
        <taxon>Paraneoptera</taxon>
        <taxon>Hemiptera</taxon>
        <taxon>Heteroptera</taxon>
        <taxon>Panheteroptera</taxon>
        <taxon>Cimicomorpha</taxon>
        <taxon>Reduviidae</taxon>
        <taxon>Harpactorinae</taxon>
        <taxon>Harpactorini</taxon>
        <taxon>Rhynocoris</taxon>
    </lineage>
</organism>
<sequence length="207" mass="22197">MYSVIFYLSLISSEVFCLPHTQYPIRIDSLLKEKIDNSADIVNKGIELGNNAVQLVEGLKADGTQFLTELTNGAVTAGVNLSSQGLDGATGIASQALEFLNLFVQLVGCPFGRALTEIATNFGRNKLNRINEFGQTGLNTIGKYIQTSLDGINNLAQRKYGIVSKLSHDSSVLGQRSVTAGAEAAKSLVDVGSSAVNRIRQVFTVNR</sequence>
<evidence type="ECO:0000256" key="1">
    <source>
        <dbReference type="SAM" id="SignalP"/>
    </source>
</evidence>
<feature type="chain" id="PRO_5043385119" evidence="1">
    <location>
        <begin position="18"/>
        <end position="207"/>
    </location>
</feature>
<keyword evidence="1" id="KW-0732">Signal</keyword>
<comment type="caution">
    <text evidence="2">The sequence shown here is derived from an EMBL/GenBank/DDBJ whole genome shotgun (WGS) entry which is preliminary data.</text>
</comment>
<feature type="signal peptide" evidence="1">
    <location>
        <begin position="1"/>
        <end position="17"/>
    </location>
</feature>
<dbReference type="AlphaFoldDB" id="A0AAW1DMT8"/>
<gene>
    <name evidence="2" type="ORF">O3M35_000231</name>
</gene>
<name>A0AAW1DMT8_9HEMI</name>
<protein>
    <submittedName>
        <fullName evidence="2">Uncharacterized protein</fullName>
    </submittedName>
</protein>
<evidence type="ECO:0000313" key="2">
    <source>
        <dbReference type="EMBL" id="KAK9511607.1"/>
    </source>
</evidence>
<proteinExistence type="predicted"/>
<keyword evidence="3" id="KW-1185">Reference proteome</keyword>
<reference evidence="2 3" key="1">
    <citation type="submission" date="2022-12" db="EMBL/GenBank/DDBJ databases">
        <title>Chromosome-level genome assembly of true bugs.</title>
        <authorList>
            <person name="Ma L."/>
            <person name="Li H."/>
        </authorList>
    </citation>
    <scope>NUCLEOTIDE SEQUENCE [LARGE SCALE GENOMIC DNA]</scope>
    <source>
        <strain evidence="2">Lab_2022b</strain>
    </source>
</reference>
<evidence type="ECO:0000313" key="3">
    <source>
        <dbReference type="Proteomes" id="UP001461498"/>
    </source>
</evidence>
<dbReference type="EMBL" id="JAPXFL010000001">
    <property type="protein sequence ID" value="KAK9511607.1"/>
    <property type="molecule type" value="Genomic_DNA"/>
</dbReference>